<protein>
    <submittedName>
        <fullName evidence="4">DUF4129 domain-containing protein</fullName>
    </submittedName>
</protein>
<proteinExistence type="predicted"/>
<evidence type="ECO:0000259" key="3">
    <source>
        <dbReference type="Pfam" id="PF13559"/>
    </source>
</evidence>
<feature type="transmembrane region" description="Helical" evidence="1">
    <location>
        <begin position="112"/>
        <end position="133"/>
    </location>
</feature>
<feature type="domain" description="Protein-glutamine gamma-glutamyltransferase-like C-terminal" evidence="3">
    <location>
        <begin position="188"/>
        <end position="254"/>
    </location>
</feature>
<gene>
    <name evidence="4" type="ORF">ACERK3_16535</name>
</gene>
<dbReference type="Pfam" id="PF13559">
    <property type="entry name" value="DUF4129"/>
    <property type="match status" value="1"/>
</dbReference>
<evidence type="ECO:0000256" key="2">
    <source>
        <dbReference type="SAM" id="SignalP"/>
    </source>
</evidence>
<evidence type="ECO:0000313" key="4">
    <source>
        <dbReference type="EMBL" id="MFA9479892.1"/>
    </source>
</evidence>
<reference evidence="4 5" key="1">
    <citation type="submission" date="2024-08" db="EMBL/GenBank/DDBJ databases">
        <title>Whole-genome sequencing of halo(alkali)philic microorganisms from hypersaline lakes.</title>
        <authorList>
            <person name="Sorokin D.Y."/>
            <person name="Merkel A.Y."/>
            <person name="Messina E."/>
            <person name="Yakimov M."/>
        </authorList>
    </citation>
    <scope>NUCLEOTIDE SEQUENCE [LARGE SCALE GENOMIC DNA]</scope>
    <source>
        <strain evidence="4 5">AB-hyl4</strain>
    </source>
</reference>
<keyword evidence="1" id="KW-0472">Membrane</keyword>
<evidence type="ECO:0000256" key="1">
    <source>
        <dbReference type="SAM" id="Phobius"/>
    </source>
</evidence>
<organism evidence="4 5">
    <name type="scientific">Natronomicrosphaera hydrolytica</name>
    <dbReference type="NCBI Taxonomy" id="3242702"/>
    <lineage>
        <taxon>Bacteria</taxon>
        <taxon>Pseudomonadati</taxon>
        <taxon>Planctomycetota</taxon>
        <taxon>Phycisphaerae</taxon>
        <taxon>Phycisphaerales</taxon>
        <taxon>Phycisphaeraceae</taxon>
        <taxon>Natronomicrosphaera</taxon>
    </lineage>
</organism>
<evidence type="ECO:0000313" key="5">
    <source>
        <dbReference type="Proteomes" id="UP001575105"/>
    </source>
</evidence>
<comment type="caution">
    <text evidence="4">The sequence shown here is derived from an EMBL/GenBank/DDBJ whole genome shotgun (WGS) entry which is preliminary data.</text>
</comment>
<keyword evidence="1" id="KW-0812">Transmembrane</keyword>
<feature type="chain" id="PRO_5045611839" evidence="2">
    <location>
        <begin position="20"/>
        <end position="266"/>
    </location>
</feature>
<keyword evidence="5" id="KW-1185">Reference proteome</keyword>
<sequence>MRLAALLMMAIMLLGFASAKAGAEVDAAARGGPTDDPRAHLQQIKEDPLFTRWQRREMRAQGGERSELWFSQQWNDLRTWIGDALDRLFARQRARSWFGEGAGEGLGTLMRWFGVVLAGVLLLFVVLTVVRLLQERSAAEQATPVRRSRIRDALESGEALAAGGSEWMGEAERLAGEGDLRLAYRAVYLSLLSGLHERKKIDFRRHRTNWTYVRQYRGADRERSVLAELTATFDETWYGQHLPERSRYEQIRERVGMLISGEAADG</sequence>
<keyword evidence="1" id="KW-1133">Transmembrane helix</keyword>
<dbReference type="InterPro" id="IPR025403">
    <property type="entry name" value="TgpA-like_C"/>
</dbReference>
<accession>A0ABV4UAK2</accession>
<name>A0ABV4UAK2_9BACT</name>
<dbReference type="EMBL" id="JBGUBD010000013">
    <property type="protein sequence ID" value="MFA9479892.1"/>
    <property type="molecule type" value="Genomic_DNA"/>
</dbReference>
<dbReference type="Proteomes" id="UP001575105">
    <property type="component" value="Unassembled WGS sequence"/>
</dbReference>
<keyword evidence="2" id="KW-0732">Signal</keyword>
<feature type="signal peptide" evidence="2">
    <location>
        <begin position="1"/>
        <end position="19"/>
    </location>
</feature>
<dbReference type="RefSeq" id="WP_425346818.1">
    <property type="nucleotide sequence ID" value="NZ_JBGUBD010000013.1"/>
</dbReference>